<keyword evidence="1" id="KW-1185">Reference proteome</keyword>
<organism evidence="1 2">
    <name type="scientific">Romanomermis culicivorax</name>
    <name type="common">Nematode worm</name>
    <dbReference type="NCBI Taxonomy" id="13658"/>
    <lineage>
        <taxon>Eukaryota</taxon>
        <taxon>Metazoa</taxon>
        <taxon>Ecdysozoa</taxon>
        <taxon>Nematoda</taxon>
        <taxon>Enoplea</taxon>
        <taxon>Dorylaimia</taxon>
        <taxon>Mermithida</taxon>
        <taxon>Mermithoidea</taxon>
        <taxon>Mermithidae</taxon>
        <taxon>Romanomermis</taxon>
    </lineage>
</organism>
<evidence type="ECO:0000313" key="1">
    <source>
        <dbReference type="Proteomes" id="UP000887565"/>
    </source>
</evidence>
<reference evidence="2" key="1">
    <citation type="submission" date="2022-11" db="UniProtKB">
        <authorList>
            <consortium name="WormBaseParasite"/>
        </authorList>
    </citation>
    <scope>IDENTIFICATION</scope>
</reference>
<name>A0A915HSI5_ROMCU</name>
<dbReference type="WBParaSite" id="nRc.2.0.1.t04375-RA">
    <property type="protein sequence ID" value="nRc.2.0.1.t04375-RA"/>
    <property type="gene ID" value="nRc.2.0.1.g04375"/>
</dbReference>
<sequence>MPRLKYKHNRNPNFTDRNFIQNCPANTGRASAFIQSLFSEFKSPFYTVSLNRTDQILNQDFFTALNDRVIKNLENYKFHQIG</sequence>
<dbReference type="AlphaFoldDB" id="A0A915HSI5"/>
<evidence type="ECO:0000313" key="2">
    <source>
        <dbReference type="WBParaSite" id="nRc.2.0.1.t04375-RA"/>
    </source>
</evidence>
<dbReference type="Proteomes" id="UP000887565">
    <property type="component" value="Unplaced"/>
</dbReference>
<accession>A0A915HSI5</accession>
<proteinExistence type="predicted"/>
<protein>
    <submittedName>
        <fullName evidence="2">Uncharacterized protein</fullName>
    </submittedName>
</protein>